<keyword evidence="3" id="KW-0812">Transmembrane</keyword>
<dbReference type="InterPro" id="IPR000727">
    <property type="entry name" value="T_SNARE_dom"/>
</dbReference>
<dbReference type="OrthoDB" id="10255013at2759"/>
<proteinExistence type="inferred from homology"/>
<evidence type="ECO:0000256" key="4">
    <source>
        <dbReference type="ARBA" id="ARBA00022989"/>
    </source>
</evidence>
<gene>
    <name evidence="9" type="ORF">EX30DRAFT_338823</name>
</gene>
<dbReference type="InterPro" id="IPR010989">
    <property type="entry name" value="SNARE"/>
</dbReference>
<dbReference type="STRING" id="341454.A0A4S2N510"/>
<dbReference type="InterPro" id="IPR045242">
    <property type="entry name" value="Syntaxin"/>
</dbReference>
<feature type="coiled-coil region" evidence="7">
    <location>
        <begin position="187"/>
        <end position="232"/>
    </location>
</feature>
<dbReference type="GO" id="GO:0005886">
    <property type="term" value="C:plasma membrane"/>
    <property type="evidence" value="ECO:0007669"/>
    <property type="project" value="TreeGrafter"/>
</dbReference>
<keyword evidence="10" id="KW-1185">Reference proteome</keyword>
<name>A0A4S2N510_9PEZI</name>
<evidence type="ECO:0000313" key="10">
    <source>
        <dbReference type="Proteomes" id="UP000298138"/>
    </source>
</evidence>
<dbReference type="GO" id="GO:0005484">
    <property type="term" value="F:SNAP receptor activity"/>
    <property type="evidence" value="ECO:0007669"/>
    <property type="project" value="TreeGrafter"/>
</dbReference>
<reference evidence="9 10" key="1">
    <citation type="submission" date="2019-04" db="EMBL/GenBank/DDBJ databases">
        <title>Comparative genomics and transcriptomics to analyze fruiting body development in filamentous ascomycetes.</title>
        <authorList>
            <consortium name="DOE Joint Genome Institute"/>
            <person name="Lutkenhaus R."/>
            <person name="Traeger S."/>
            <person name="Breuer J."/>
            <person name="Kuo A."/>
            <person name="Lipzen A."/>
            <person name="Pangilinan J."/>
            <person name="Dilworth D."/>
            <person name="Sandor L."/>
            <person name="Poggeler S."/>
            <person name="Barry K."/>
            <person name="Grigoriev I.V."/>
            <person name="Nowrousian M."/>
        </authorList>
    </citation>
    <scope>NUCLEOTIDE SEQUENCE [LARGE SCALE GENOMIC DNA]</scope>
    <source>
        <strain evidence="9 10">CBS 389.68</strain>
    </source>
</reference>
<keyword evidence="4" id="KW-1133">Transmembrane helix</keyword>
<evidence type="ECO:0000256" key="1">
    <source>
        <dbReference type="ARBA" id="ARBA00004211"/>
    </source>
</evidence>
<feature type="coiled-coil region" evidence="7">
    <location>
        <begin position="17"/>
        <end position="77"/>
    </location>
</feature>
<evidence type="ECO:0000259" key="8">
    <source>
        <dbReference type="PROSITE" id="PS50192"/>
    </source>
</evidence>
<dbReference type="GO" id="GO:0048278">
    <property type="term" value="P:vesicle docking"/>
    <property type="evidence" value="ECO:0007669"/>
    <property type="project" value="TreeGrafter"/>
</dbReference>
<evidence type="ECO:0000256" key="2">
    <source>
        <dbReference type="ARBA" id="ARBA00009063"/>
    </source>
</evidence>
<keyword evidence="5 7" id="KW-0175">Coiled coil</keyword>
<dbReference type="GO" id="GO:0006886">
    <property type="term" value="P:intracellular protein transport"/>
    <property type="evidence" value="ECO:0007669"/>
    <property type="project" value="TreeGrafter"/>
</dbReference>
<evidence type="ECO:0000313" key="9">
    <source>
        <dbReference type="EMBL" id="TGZ84291.1"/>
    </source>
</evidence>
<dbReference type="InterPro" id="IPR006011">
    <property type="entry name" value="Syntaxin_N"/>
</dbReference>
<dbReference type="FunFam" id="1.20.58.70:FF:000008">
    <property type="entry name" value="Syntaxin family protein"/>
    <property type="match status" value="1"/>
</dbReference>
<dbReference type="GO" id="GO:0006906">
    <property type="term" value="P:vesicle fusion"/>
    <property type="evidence" value="ECO:0007669"/>
    <property type="project" value="TreeGrafter"/>
</dbReference>
<comment type="similarity">
    <text evidence="2">Belongs to the syntaxin family.</text>
</comment>
<dbReference type="Pfam" id="PF00804">
    <property type="entry name" value="Syntaxin"/>
    <property type="match status" value="1"/>
</dbReference>
<dbReference type="SMART" id="SM00397">
    <property type="entry name" value="t_SNARE"/>
    <property type="match status" value="1"/>
</dbReference>
<dbReference type="InParanoid" id="A0A4S2N510"/>
<dbReference type="FunCoup" id="A0A4S2N510">
    <property type="interactions" value="572"/>
</dbReference>
<evidence type="ECO:0000256" key="7">
    <source>
        <dbReference type="SAM" id="Coils"/>
    </source>
</evidence>
<dbReference type="Proteomes" id="UP000298138">
    <property type="component" value="Unassembled WGS sequence"/>
</dbReference>
<dbReference type="Gene3D" id="1.20.58.70">
    <property type="match status" value="1"/>
</dbReference>
<dbReference type="PANTHER" id="PTHR19957">
    <property type="entry name" value="SYNTAXIN"/>
    <property type="match status" value="1"/>
</dbReference>
<dbReference type="SUPFAM" id="SSF47661">
    <property type="entry name" value="t-snare proteins"/>
    <property type="match status" value="1"/>
</dbReference>
<dbReference type="Pfam" id="PF05739">
    <property type="entry name" value="SNARE"/>
    <property type="match status" value="1"/>
</dbReference>
<evidence type="ECO:0000256" key="3">
    <source>
        <dbReference type="ARBA" id="ARBA00022692"/>
    </source>
</evidence>
<dbReference type="PANTHER" id="PTHR19957:SF307">
    <property type="entry name" value="PROTEIN SSO1-RELATED"/>
    <property type="match status" value="1"/>
</dbReference>
<feature type="domain" description="T-SNARE coiled-coil homology" evidence="8">
    <location>
        <begin position="174"/>
        <end position="236"/>
    </location>
</feature>
<dbReference type="GO" id="GO:0000149">
    <property type="term" value="F:SNARE binding"/>
    <property type="evidence" value="ECO:0007669"/>
    <property type="project" value="TreeGrafter"/>
</dbReference>
<dbReference type="EMBL" id="ML220113">
    <property type="protein sequence ID" value="TGZ84291.1"/>
    <property type="molecule type" value="Genomic_DNA"/>
</dbReference>
<dbReference type="PROSITE" id="PS50192">
    <property type="entry name" value="T_SNARE"/>
    <property type="match status" value="1"/>
</dbReference>
<protein>
    <submittedName>
        <fullName evidence="9">t-SNARE</fullName>
    </submittedName>
</protein>
<organism evidence="9 10">
    <name type="scientific">Ascodesmis nigricans</name>
    <dbReference type="NCBI Taxonomy" id="341454"/>
    <lineage>
        <taxon>Eukaryota</taxon>
        <taxon>Fungi</taxon>
        <taxon>Dikarya</taxon>
        <taxon>Ascomycota</taxon>
        <taxon>Pezizomycotina</taxon>
        <taxon>Pezizomycetes</taxon>
        <taxon>Pezizales</taxon>
        <taxon>Ascodesmidaceae</taxon>
        <taxon>Ascodesmis</taxon>
    </lineage>
</organism>
<dbReference type="SMART" id="SM00503">
    <property type="entry name" value="SynN"/>
    <property type="match status" value="1"/>
</dbReference>
<dbReference type="CDD" id="cd15849">
    <property type="entry name" value="SNARE_Sso1"/>
    <property type="match status" value="1"/>
</dbReference>
<evidence type="ECO:0000256" key="6">
    <source>
        <dbReference type="ARBA" id="ARBA00023136"/>
    </source>
</evidence>
<dbReference type="AlphaFoldDB" id="A0A4S2N510"/>
<dbReference type="GO" id="GO:0012505">
    <property type="term" value="C:endomembrane system"/>
    <property type="evidence" value="ECO:0007669"/>
    <property type="project" value="TreeGrafter"/>
</dbReference>
<accession>A0A4S2N510</accession>
<sequence length="291" mass="32921">MGNLSGGQTGAGAGGGLQDFYAEVDELRNAIDTINANISRIEALHGKALTDIDEANLSQTERTLEALSSETSQLNNNTANRIRLLKSKAGSDPSKAPQATTLDRNFKNALRKYQMVEKTYADRTREQMARQYRIVRPEATEEEVQQACEDGSGQQIFSQELLRGNRRGEARSALREVQARHNEIQKIEKTIIELAQLFQEMDQLVTEQEPMVEQIDQRGEEIVQNVDKAQEEIGQAVEKARSRRRKKWWCLLIVRKCTCFLVIHDLIFSRYNCRRLPLLLAVGTVINPAPP</sequence>
<dbReference type="GO" id="GO:0006887">
    <property type="term" value="P:exocytosis"/>
    <property type="evidence" value="ECO:0007669"/>
    <property type="project" value="TreeGrafter"/>
</dbReference>
<comment type="subcellular location">
    <subcellularLocation>
        <location evidence="1">Membrane</location>
        <topology evidence="1">Single-pass type IV membrane protein</topology>
    </subcellularLocation>
</comment>
<keyword evidence="6" id="KW-0472">Membrane</keyword>
<dbReference type="GO" id="GO:0031201">
    <property type="term" value="C:SNARE complex"/>
    <property type="evidence" value="ECO:0007669"/>
    <property type="project" value="TreeGrafter"/>
</dbReference>
<evidence type="ECO:0000256" key="5">
    <source>
        <dbReference type="ARBA" id="ARBA00023054"/>
    </source>
</evidence>